<keyword evidence="2" id="KW-1185">Reference proteome</keyword>
<organism evidence="1 2">
    <name type="scientific">Phytophthora megakarya</name>
    <dbReference type="NCBI Taxonomy" id="4795"/>
    <lineage>
        <taxon>Eukaryota</taxon>
        <taxon>Sar</taxon>
        <taxon>Stramenopiles</taxon>
        <taxon>Oomycota</taxon>
        <taxon>Peronosporomycetes</taxon>
        <taxon>Peronosporales</taxon>
        <taxon>Peronosporaceae</taxon>
        <taxon>Phytophthora</taxon>
    </lineage>
</organism>
<dbReference type="OrthoDB" id="124859at2759"/>
<reference evidence="2" key="1">
    <citation type="submission" date="2017-03" db="EMBL/GenBank/DDBJ databases">
        <title>Phytopthora megakarya and P. palmivora, two closely related causual agents of cacao black pod achieved similar genome size and gene model numbers by different mechanisms.</title>
        <authorList>
            <person name="Ali S."/>
            <person name="Shao J."/>
            <person name="Larry D.J."/>
            <person name="Kronmiller B."/>
            <person name="Shen D."/>
            <person name="Strem M.D."/>
            <person name="Melnick R.L."/>
            <person name="Guiltinan M.J."/>
            <person name="Tyler B.M."/>
            <person name="Meinhardt L.W."/>
            <person name="Bailey B.A."/>
        </authorList>
    </citation>
    <scope>NUCLEOTIDE SEQUENCE [LARGE SCALE GENOMIC DNA]</scope>
    <source>
        <strain evidence="2">zdho120</strain>
    </source>
</reference>
<proteinExistence type="predicted"/>
<dbReference type="Proteomes" id="UP000198211">
    <property type="component" value="Unassembled WGS sequence"/>
</dbReference>
<evidence type="ECO:0000313" key="2">
    <source>
        <dbReference type="Proteomes" id="UP000198211"/>
    </source>
</evidence>
<dbReference type="EMBL" id="NBNE01002508">
    <property type="protein sequence ID" value="OWZ10250.1"/>
    <property type="molecule type" value="Genomic_DNA"/>
</dbReference>
<gene>
    <name evidence="1" type="ORF">PHMEG_00016931</name>
</gene>
<comment type="caution">
    <text evidence="1">The sequence shown here is derived from an EMBL/GenBank/DDBJ whole genome shotgun (WGS) entry which is preliminary data.</text>
</comment>
<name>A0A225W059_9STRA</name>
<evidence type="ECO:0008006" key="3">
    <source>
        <dbReference type="Google" id="ProtNLM"/>
    </source>
</evidence>
<accession>A0A225W059</accession>
<evidence type="ECO:0000313" key="1">
    <source>
        <dbReference type="EMBL" id="OWZ10250.1"/>
    </source>
</evidence>
<dbReference type="AlphaFoldDB" id="A0A225W059"/>
<sequence>MEDADQGSQGDRSGDHRKALYLEASGPIEVDPRWIHAHRSFNVLKTSPRSPPLRSYDTLIQIDVVYASDWVISESLVQEYDKIYYSVMFASRTLKSNELNYGIAEK</sequence>
<protein>
    <recommendedName>
        <fullName evidence="3">Reverse transcriptase</fullName>
    </recommendedName>
</protein>